<reference evidence="1 2" key="1">
    <citation type="submission" date="2024-04" db="EMBL/GenBank/DDBJ databases">
        <authorList>
            <person name="Rising A."/>
            <person name="Reimegard J."/>
            <person name="Sonavane S."/>
            <person name="Akerstrom W."/>
            <person name="Nylinder S."/>
            <person name="Hedman E."/>
            <person name="Kallberg Y."/>
        </authorList>
    </citation>
    <scope>NUCLEOTIDE SEQUENCE [LARGE SCALE GENOMIC DNA]</scope>
</reference>
<keyword evidence="2" id="KW-1185">Reference proteome</keyword>
<sequence length="158" mass="18072">MHAMLLRAELFSCAANDGSFLILWISPFAFFFNKAQFARAHRSELIFDESKVILAELKRLERPNVEIDRGRQQSGMKRSVKSGDFVRPLIESLLSAHWVWSSRSLARSHSNPTAPFDILFLSPRTRAVNERTPHWTCTLLRRPVGYGASRLNENSEQG</sequence>
<dbReference type="AlphaFoldDB" id="A0AAV1ZZ75"/>
<evidence type="ECO:0000313" key="2">
    <source>
        <dbReference type="Proteomes" id="UP001497382"/>
    </source>
</evidence>
<comment type="caution">
    <text evidence="1">The sequence shown here is derived from an EMBL/GenBank/DDBJ whole genome shotgun (WGS) entry which is preliminary data.</text>
</comment>
<evidence type="ECO:0000313" key="1">
    <source>
        <dbReference type="EMBL" id="CAL1277075.1"/>
    </source>
</evidence>
<dbReference type="Proteomes" id="UP001497382">
    <property type="component" value="Unassembled WGS sequence"/>
</dbReference>
<accession>A0AAV1ZZ75</accession>
<name>A0AAV1ZZ75_9ARAC</name>
<proteinExistence type="predicted"/>
<gene>
    <name evidence="1" type="ORF">LARSCL_LOCUS9007</name>
</gene>
<organism evidence="1 2">
    <name type="scientific">Larinioides sclopetarius</name>
    <dbReference type="NCBI Taxonomy" id="280406"/>
    <lineage>
        <taxon>Eukaryota</taxon>
        <taxon>Metazoa</taxon>
        <taxon>Ecdysozoa</taxon>
        <taxon>Arthropoda</taxon>
        <taxon>Chelicerata</taxon>
        <taxon>Arachnida</taxon>
        <taxon>Araneae</taxon>
        <taxon>Araneomorphae</taxon>
        <taxon>Entelegynae</taxon>
        <taxon>Araneoidea</taxon>
        <taxon>Araneidae</taxon>
        <taxon>Larinioides</taxon>
    </lineage>
</organism>
<protein>
    <submittedName>
        <fullName evidence="1">Uncharacterized protein</fullName>
    </submittedName>
</protein>
<dbReference type="EMBL" id="CAXIEN010000098">
    <property type="protein sequence ID" value="CAL1277075.1"/>
    <property type="molecule type" value="Genomic_DNA"/>
</dbReference>